<keyword evidence="9" id="KW-1185">Reference proteome</keyword>
<protein>
    <submittedName>
        <fullName evidence="8">Peptidoglycan bridge formation glycyltransferase FemA/FemB family protein</fullName>
    </submittedName>
</protein>
<evidence type="ECO:0000313" key="8">
    <source>
        <dbReference type="EMBL" id="MBO2990475.1"/>
    </source>
</evidence>
<dbReference type="EMBL" id="JAGFBF010000005">
    <property type="protein sequence ID" value="MBO2990475.1"/>
    <property type="molecule type" value="Genomic_DNA"/>
</dbReference>
<dbReference type="AlphaFoldDB" id="A0A939QGK5"/>
<evidence type="ECO:0000256" key="3">
    <source>
        <dbReference type="ARBA" id="ARBA00022960"/>
    </source>
</evidence>
<comment type="similarity">
    <text evidence="1">Belongs to the FemABX family.</text>
</comment>
<evidence type="ECO:0000256" key="6">
    <source>
        <dbReference type="ARBA" id="ARBA00023316"/>
    </source>
</evidence>
<dbReference type="GO" id="GO:0008360">
    <property type="term" value="P:regulation of cell shape"/>
    <property type="evidence" value="ECO:0007669"/>
    <property type="project" value="UniProtKB-KW"/>
</dbReference>
<keyword evidence="5" id="KW-0012">Acyltransferase</keyword>
<keyword evidence="2" id="KW-0808">Transferase</keyword>
<dbReference type="Proteomes" id="UP000668403">
    <property type="component" value="Unassembled WGS sequence"/>
</dbReference>
<evidence type="ECO:0000259" key="7">
    <source>
        <dbReference type="Pfam" id="PF13480"/>
    </source>
</evidence>
<dbReference type="SUPFAM" id="SSF55729">
    <property type="entry name" value="Acyl-CoA N-acyltransferases (Nat)"/>
    <property type="match status" value="2"/>
</dbReference>
<accession>A0A939QGK5</accession>
<dbReference type="PROSITE" id="PS51191">
    <property type="entry name" value="FEMABX"/>
    <property type="match status" value="1"/>
</dbReference>
<organism evidence="8 9">
    <name type="scientific">Leucobacter tardus</name>
    <dbReference type="NCBI Taxonomy" id="501483"/>
    <lineage>
        <taxon>Bacteria</taxon>
        <taxon>Bacillati</taxon>
        <taxon>Actinomycetota</taxon>
        <taxon>Actinomycetes</taxon>
        <taxon>Micrococcales</taxon>
        <taxon>Microbacteriaceae</taxon>
        <taxon>Leucobacter</taxon>
    </lineage>
</organism>
<reference evidence="8" key="1">
    <citation type="submission" date="2021-03" db="EMBL/GenBank/DDBJ databases">
        <title>Leucobacter chromiisoli sp. nov., isolated from chromium-containing soil of chemical plant.</title>
        <authorList>
            <person name="Xu Z."/>
        </authorList>
    </citation>
    <scope>NUCLEOTIDE SEQUENCE</scope>
    <source>
        <strain evidence="8">K 70/01</strain>
    </source>
</reference>
<keyword evidence="6" id="KW-0961">Cell wall biogenesis/degradation</keyword>
<dbReference type="InterPro" id="IPR038740">
    <property type="entry name" value="BioF2-like_GNAT_dom"/>
</dbReference>
<dbReference type="InterPro" id="IPR016181">
    <property type="entry name" value="Acyl_CoA_acyltransferase"/>
</dbReference>
<proteinExistence type="inferred from homology"/>
<dbReference type="InterPro" id="IPR003447">
    <property type="entry name" value="FEMABX"/>
</dbReference>
<evidence type="ECO:0000313" key="9">
    <source>
        <dbReference type="Proteomes" id="UP000668403"/>
    </source>
</evidence>
<dbReference type="InterPro" id="IPR050644">
    <property type="entry name" value="PG_Glycine_Bridge_Synth"/>
</dbReference>
<evidence type="ECO:0000256" key="5">
    <source>
        <dbReference type="ARBA" id="ARBA00023315"/>
    </source>
</evidence>
<keyword evidence="4" id="KW-0573">Peptidoglycan synthesis</keyword>
<gene>
    <name evidence="8" type="ORF">J4H85_10775</name>
</gene>
<evidence type="ECO:0000256" key="4">
    <source>
        <dbReference type="ARBA" id="ARBA00022984"/>
    </source>
</evidence>
<feature type="domain" description="BioF2-like acetyltransferase" evidence="7">
    <location>
        <begin position="166"/>
        <end position="298"/>
    </location>
</feature>
<evidence type="ECO:0000256" key="1">
    <source>
        <dbReference type="ARBA" id="ARBA00009943"/>
    </source>
</evidence>
<keyword evidence="3" id="KW-0133">Cell shape</keyword>
<dbReference type="RefSeq" id="WP_208239477.1">
    <property type="nucleotide sequence ID" value="NZ_BAAAQU010000002.1"/>
</dbReference>
<name>A0A939QGK5_9MICO</name>
<comment type="caution">
    <text evidence="8">The sequence shown here is derived from an EMBL/GenBank/DDBJ whole genome shotgun (WGS) entry which is preliminary data.</text>
</comment>
<dbReference type="PANTHER" id="PTHR36174">
    <property type="entry name" value="LIPID II:GLYCINE GLYCYLTRANSFERASE"/>
    <property type="match status" value="1"/>
</dbReference>
<evidence type="ECO:0000256" key="2">
    <source>
        <dbReference type="ARBA" id="ARBA00022679"/>
    </source>
</evidence>
<dbReference type="Pfam" id="PF02388">
    <property type="entry name" value="FemAB"/>
    <property type="match status" value="1"/>
</dbReference>
<dbReference type="Gene3D" id="3.40.630.30">
    <property type="match status" value="2"/>
</dbReference>
<dbReference type="GO" id="GO:0009252">
    <property type="term" value="P:peptidoglycan biosynthetic process"/>
    <property type="evidence" value="ECO:0007669"/>
    <property type="project" value="UniProtKB-KW"/>
</dbReference>
<sequence length="367" mass="41427">MSSLQARAATADERRRWDELVAANPAGGDFVLAEAFADTKAAVGWTPRHVVFTRDERIVSVALVLERRIATVGTYWYLPHGPAVTSPEETHAHAAALTTFARAGARRVFAITIEPPIEHSSEHRDALARGPYSLAPMDARWREGLQGNTSTAIVDIDRDDDALMASFHKKCRNMIRRAERDGIRVVEMPATPDTFTHMHRLMRLVGGGNKQDLNLRSEDYAERFWRGFSSRGQGSFAAIEVDGTPAVMAYTIRIGDRAFYKDGGSERPRVTPGMSNLMQWHLMRQARDAGAKTYDMLGVPPKDRLDDPDHPNHSLAPFKLSFAREVTEYIGAYDLVLRPSAFRRWQRYGLPIAQRLHRRRYRDLGLF</sequence>
<dbReference type="GO" id="GO:0016755">
    <property type="term" value="F:aminoacyltransferase activity"/>
    <property type="evidence" value="ECO:0007669"/>
    <property type="project" value="InterPro"/>
</dbReference>
<dbReference type="PANTHER" id="PTHR36174:SF1">
    <property type="entry name" value="LIPID II:GLYCINE GLYCYLTRANSFERASE"/>
    <property type="match status" value="1"/>
</dbReference>
<dbReference type="Pfam" id="PF13480">
    <property type="entry name" value="Acetyltransf_6"/>
    <property type="match status" value="1"/>
</dbReference>
<dbReference type="GO" id="GO:0071555">
    <property type="term" value="P:cell wall organization"/>
    <property type="evidence" value="ECO:0007669"/>
    <property type="project" value="UniProtKB-KW"/>
</dbReference>